<protein>
    <recommendedName>
        <fullName evidence="3">HIT-type domain-containing protein</fullName>
    </recommendedName>
</protein>
<dbReference type="PANTHER" id="PTHR15555:SF0">
    <property type="entry name" value="ZINC FINGER HIT DOMAIN-CONTAINING PROTEIN 2"/>
    <property type="match status" value="1"/>
</dbReference>
<dbReference type="SUPFAM" id="SSF144232">
    <property type="entry name" value="HIT/MYND zinc finger-like"/>
    <property type="match status" value="1"/>
</dbReference>
<dbReference type="InterPro" id="IPR039646">
    <property type="entry name" value="ZNHIT2"/>
</dbReference>
<comment type="caution">
    <text evidence="4">The sequence shown here is derived from an EMBL/GenBank/DDBJ whole genome shotgun (WGS) entry which is preliminary data.</text>
</comment>
<dbReference type="InterPro" id="IPR007529">
    <property type="entry name" value="Znf_HIT"/>
</dbReference>
<proteinExistence type="predicted"/>
<dbReference type="PANTHER" id="PTHR15555">
    <property type="entry name" value="ZINC FINGER HIT DOMAIN CONTAINING PROTEIN 2 PROTEIN FON -RELATED"/>
    <property type="match status" value="1"/>
</dbReference>
<dbReference type="EMBL" id="JASBNA010000012">
    <property type="protein sequence ID" value="KAK7687637.1"/>
    <property type="molecule type" value="Genomic_DNA"/>
</dbReference>
<dbReference type="Pfam" id="PF04438">
    <property type="entry name" value="zf-HIT"/>
    <property type="match status" value="1"/>
</dbReference>
<evidence type="ECO:0000259" key="3">
    <source>
        <dbReference type="PROSITE" id="PS51083"/>
    </source>
</evidence>
<feature type="region of interest" description="Disordered" evidence="2">
    <location>
        <begin position="165"/>
        <end position="189"/>
    </location>
</feature>
<organism evidence="4 5">
    <name type="scientific">Cerrena zonata</name>
    <dbReference type="NCBI Taxonomy" id="2478898"/>
    <lineage>
        <taxon>Eukaryota</taxon>
        <taxon>Fungi</taxon>
        <taxon>Dikarya</taxon>
        <taxon>Basidiomycota</taxon>
        <taxon>Agaricomycotina</taxon>
        <taxon>Agaricomycetes</taxon>
        <taxon>Polyporales</taxon>
        <taxon>Cerrenaceae</taxon>
        <taxon>Cerrena</taxon>
    </lineage>
</organism>
<dbReference type="Gene3D" id="3.30.60.190">
    <property type="match status" value="1"/>
</dbReference>
<evidence type="ECO:0000313" key="4">
    <source>
        <dbReference type="EMBL" id="KAK7687637.1"/>
    </source>
</evidence>
<reference evidence="4 5" key="1">
    <citation type="submission" date="2022-09" db="EMBL/GenBank/DDBJ databases">
        <authorList>
            <person name="Palmer J.M."/>
        </authorList>
    </citation>
    <scope>NUCLEOTIDE SEQUENCE [LARGE SCALE GENOMIC DNA]</scope>
    <source>
        <strain evidence="4 5">DSM 7382</strain>
    </source>
</reference>
<sequence>MEASTVKIDENVVCVICRRQFSKYTCPRCNIPYCSLTCFRSTTHANCSEGFYKKELEADIRTTPSKSAEERKQMMELLKRFEDDSLDSSGIIDELANENDDGDDDFLSRFRDLDLENITHEQLWSALNPEERDRFMKALGDPSSELTQQLLASDELDKQRIEPWWDAPDPSIQTETEYETDENSSLRPHTAAKNYGVKPQLIDIPEAVISASSKSLNQGPSLLYNVAATLIVYAYISRFFAISPLTSIKPEDPDFIEARRILSQLLPFLVDKKSTTVLPNLSALITDLWSRFEPESMTSAFFSILLNDASRLLRPKAVTVLSPHPSSTNTSSPYESHPNTTSLLALSDLSVFFSTPLPVNARSAKSTNSKPHQTNTHVTHKVAFYAARIISTPSNVLSTLADELMLRAEVVRREGMSETGRGNEDPKRRMIELSETERKVVQLPKSEGGREAKPIVIEELT</sequence>
<dbReference type="GO" id="GO:0008270">
    <property type="term" value="F:zinc ion binding"/>
    <property type="evidence" value="ECO:0007669"/>
    <property type="project" value="UniProtKB-UniRule"/>
</dbReference>
<dbReference type="Proteomes" id="UP001385951">
    <property type="component" value="Unassembled WGS sequence"/>
</dbReference>
<gene>
    <name evidence="4" type="ORF">QCA50_008852</name>
</gene>
<keyword evidence="5" id="KW-1185">Reference proteome</keyword>
<accession>A0AAW0G5H2</accession>
<evidence type="ECO:0000256" key="1">
    <source>
        <dbReference type="PROSITE-ProRule" id="PRU00453"/>
    </source>
</evidence>
<dbReference type="CDD" id="cd23024">
    <property type="entry name" value="zf-HIT_ZNHIT2-3"/>
    <property type="match status" value="1"/>
</dbReference>
<keyword evidence="1" id="KW-0863">Zinc-finger</keyword>
<dbReference type="PROSITE" id="PS51083">
    <property type="entry name" value="ZF_HIT"/>
    <property type="match status" value="1"/>
</dbReference>
<feature type="domain" description="HIT-type" evidence="3">
    <location>
        <begin position="14"/>
        <end position="47"/>
    </location>
</feature>
<dbReference type="AlphaFoldDB" id="A0AAW0G5H2"/>
<evidence type="ECO:0000313" key="5">
    <source>
        <dbReference type="Proteomes" id="UP001385951"/>
    </source>
</evidence>
<keyword evidence="1" id="KW-0862">Zinc</keyword>
<name>A0AAW0G5H2_9APHY</name>
<evidence type="ECO:0000256" key="2">
    <source>
        <dbReference type="SAM" id="MobiDB-lite"/>
    </source>
</evidence>
<keyword evidence="1" id="KW-0479">Metal-binding</keyword>